<dbReference type="SUPFAM" id="SSF51735">
    <property type="entry name" value="NAD(P)-binding Rossmann-fold domains"/>
    <property type="match status" value="1"/>
</dbReference>
<sequence length="335" mass="38161">MDNKILQVGLIGAGRIGKMHATNIANNFPEVKLKSIADPSIDKELIESLKIENCYTNPDKIINDDKIHAVIITSPTPTHINFIKKCAKNNKHIFCEKPIAFTVNKIIEVINIIEKENVFLQVGLNRRFDNHFQEMKKKLEDGSIGDIHTIHITNRDSSIPKFKFLRSSGGLLLDMSIHDFDMVQYLTGLNILEIFVNGNVFIEPDLKKIGDIDTATITLELENDIMCSIQNCRQTHYGYDQRIEIFGSEGSLFVDNNHENLCYLFTDKDTTRARLMNSFIERYKKSFISELNHFFECIHSGQKPIVGPRDILSAVQVAIAGQKSLEKNQPQKVIR</sequence>
<evidence type="ECO:0000259" key="3">
    <source>
        <dbReference type="Pfam" id="PF02894"/>
    </source>
</evidence>
<feature type="domain" description="Gfo/Idh/MocA-like oxidoreductase N-terminal" evidence="2">
    <location>
        <begin position="7"/>
        <end position="123"/>
    </location>
</feature>
<evidence type="ECO:0000256" key="1">
    <source>
        <dbReference type="ARBA" id="ARBA00023002"/>
    </source>
</evidence>
<dbReference type="SUPFAM" id="SSF55347">
    <property type="entry name" value="Glyceraldehyde-3-phosphate dehydrogenase-like, C-terminal domain"/>
    <property type="match status" value="1"/>
</dbReference>
<accession>A0A381Q1U0</accession>
<dbReference type="InterPro" id="IPR030827">
    <property type="entry name" value="Myo_inos_IolG"/>
</dbReference>
<organism evidence="4">
    <name type="scientific">marine metagenome</name>
    <dbReference type="NCBI Taxonomy" id="408172"/>
    <lineage>
        <taxon>unclassified sequences</taxon>
        <taxon>metagenomes</taxon>
        <taxon>ecological metagenomes</taxon>
    </lineage>
</organism>
<evidence type="ECO:0000259" key="2">
    <source>
        <dbReference type="Pfam" id="PF01408"/>
    </source>
</evidence>
<dbReference type="Pfam" id="PF02894">
    <property type="entry name" value="GFO_IDH_MocA_C"/>
    <property type="match status" value="1"/>
</dbReference>
<gene>
    <name evidence="4" type="ORF">METZ01_LOCUS26149</name>
</gene>
<dbReference type="Pfam" id="PF01408">
    <property type="entry name" value="GFO_IDH_MocA"/>
    <property type="match status" value="1"/>
</dbReference>
<dbReference type="PANTHER" id="PTHR42840:SF3">
    <property type="entry name" value="BINDING ROSSMANN FOLD OXIDOREDUCTASE, PUTATIVE (AFU_ORTHOLOGUE AFUA_2G10240)-RELATED"/>
    <property type="match status" value="1"/>
</dbReference>
<keyword evidence="1" id="KW-0560">Oxidoreductase</keyword>
<dbReference type="Gene3D" id="3.40.50.720">
    <property type="entry name" value="NAD(P)-binding Rossmann-like Domain"/>
    <property type="match status" value="1"/>
</dbReference>
<evidence type="ECO:0000313" key="4">
    <source>
        <dbReference type="EMBL" id="SUZ73295.1"/>
    </source>
</evidence>
<reference evidence="4" key="1">
    <citation type="submission" date="2018-05" db="EMBL/GenBank/DDBJ databases">
        <authorList>
            <person name="Lanie J.A."/>
            <person name="Ng W.-L."/>
            <person name="Kazmierczak K.M."/>
            <person name="Andrzejewski T.M."/>
            <person name="Davidsen T.M."/>
            <person name="Wayne K.J."/>
            <person name="Tettelin H."/>
            <person name="Glass J.I."/>
            <person name="Rusch D."/>
            <person name="Podicherti R."/>
            <person name="Tsui H.-C.T."/>
            <person name="Winkler M.E."/>
        </authorList>
    </citation>
    <scope>NUCLEOTIDE SEQUENCE</scope>
</reference>
<dbReference type="Gene3D" id="3.30.360.10">
    <property type="entry name" value="Dihydrodipicolinate Reductase, domain 2"/>
    <property type="match status" value="1"/>
</dbReference>
<dbReference type="EMBL" id="UINC01001174">
    <property type="protein sequence ID" value="SUZ73295.1"/>
    <property type="molecule type" value="Genomic_DNA"/>
</dbReference>
<dbReference type="PANTHER" id="PTHR42840">
    <property type="entry name" value="NAD(P)-BINDING ROSSMANN-FOLD SUPERFAMILY PROTEIN-RELATED"/>
    <property type="match status" value="1"/>
</dbReference>
<proteinExistence type="predicted"/>
<dbReference type="InterPro" id="IPR036291">
    <property type="entry name" value="NAD(P)-bd_dom_sf"/>
</dbReference>
<dbReference type="InterPro" id="IPR004104">
    <property type="entry name" value="Gfo/Idh/MocA-like_OxRdtase_C"/>
</dbReference>
<protein>
    <recommendedName>
        <fullName evidence="5">Gfo/Idh/MocA-like oxidoreductase N-terminal domain-containing protein</fullName>
    </recommendedName>
</protein>
<feature type="domain" description="Gfo/Idh/MocA-like oxidoreductase C-terminal" evidence="3">
    <location>
        <begin position="136"/>
        <end position="331"/>
    </location>
</feature>
<dbReference type="InterPro" id="IPR000683">
    <property type="entry name" value="Gfo/Idh/MocA-like_OxRdtase_N"/>
</dbReference>
<evidence type="ECO:0008006" key="5">
    <source>
        <dbReference type="Google" id="ProtNLM"/>
    </source>
</evidence>
<dbReference type="GO" id="GO:0016491">
    <property type="term" value="F:oxidoreductase activity"/>
    <property type="evidence" value="ECO:0007669"/>
    <property type="project" value="UniProtKB-KW"/>
</dbReference>
<name>A0A381Q1U0_9ZZZZ</name>
<dbReference type="NCBIfam" id="TIGR04380">
    <property type="entry name" value="myo_inos_iolG"/>
    <property type="match status" value="1"/>
</dbReference>
<dbReference type="GO" id="GO:0000166">
    <property type="term" value="F:nucleotide binding"/>
    <property type="evidence" value="ECO:0007669"/>
    <property type="project" value="InterPro"/>
</dbReference>
<dbReference type="AlphaFoldDB" id="A0A381Q1U0"/>